<dbReference type="PROSITE" id="PS00211">
    <property type="entry name" value="ABC_TRANSPORTER_1"/>
    <property type="match status" value="1"/>
</dbReference>
<name>A0A7W8EGT0_9ACTN</name>
<keyword evidence="1" id="KW-0813">Transport</keyword>
<dbReference type="Pfam" id="PF00005">
    <property type="entry name" value="ABC_tran"/>
    <property type="match status" value="1"/>
</dbReference>
<dbReference type="RefSeq" id="WP_184963834.1">
    <property type="nucleotide sequence ID" value="NZ_JACHIN010000005.1"/>
</dbReference>
<proteinExistence type="predicted"/>
<dbReference type="PANTHER" id="PTHR42939">
    <property type="entry name" value="ABC TRANSPORTER ATP-BINDING PROTEIN ALBC-RELATED"/>
    <property type="match status" value="1"/>
</dbReference>
<dbReference type="PROSITE" id="PS50893">
    <property type="entry name" value="ABC_TRANSPORTER_2"/>
    <property type="match status" value="1"/>
</dbReference>
<evidence type="ECO:0000256" key="2">
    <source>
        <dbReference type="ARBA" id="ARBA00022741"/>
    </source>
</evidence>
<dbReference type="SUPFAM" id="SSF52540">
    <property type="entry name" value="P-loop containing nucleoside triphosphate hydrolases"/>
    <property type="match status" value="1"/>
</dbReference>
<gene>
    <name evidence="5" type="ORF">HNR40_004289</name>
</gene>
<dbReference type="Gene3D" id="3.40.50.300">
    <property type="entry name" value="P-loop containing nucleotide triphosphate hydrolases"/>
    <property type="match status" value="1"/>
</dbReference>
<dbReference type="EMBL" id="JACHIN010000005">
    <property type="protein sequence ID" value="MBB5078803.1"/>
    <property type="molecule type" value="Genomic_DNA"/>
</dbReference>
<dbReference type="PANTHER" id="PTHR42939:SF1">
    <property type="entry name" value="ABC TRANSPORTER ATP-BINDING PROTEIN ALBC-RELATED"/>
    <property type="match status" value="1"/>
</dbReference>
<reference evidence="5 6" key="1">
    <citation type="submission" date="2020-08" db="EMBL/GenBank/DDBJ databases">
        <title>Genomic Encyclopedia of Type Strains, Phase IV (KMG-IV): sequencing the most valuable type-strain genomes for metagenomic binning, comparative biology and taxonomic classification.</title>
        <authorList>
            <person name="Goeker M."/>
        </authorList>
    </citation>
    <scope>NUCLEOTIDE SEQUENCE [LARGE SCALE GENOMIC DNA]</scope>
    <source>
        <strain evidence="5 6">DSM 45385</strain>
    </source>
</reference>
<comment type="caution">
    <text evidence="5">The sequence shown here is derived from an EMBL/GenBank/DDBJ whole genome shotgun (WGS) entry which is preliminary data.</text>
</comment>
<evidence type="ECO:0000256" key="3">
    <source>
        <dbReference type="ARBA" id="ARBA00022840"/>
    </source>
</evidence>
<dbReference type="GO" id="GO:0016887">
    <property type="term" value="F:ATP hydrolysis activity"/>
    <property type="evidence" value="ECO:0007669"/>
    <property type="project" value="InterPro"/>
</dbReference>
<dbReference type="GO" id="GO:0005524">
    <property type="term" value="F:ATP binding"/>
    <property type="evidence" value="ECO:0007669"/>
    <property type="project" value="UniProtKB-KW"/>
</dbReference>
<evidence type="ECO:0000313" key="6">
    <source>
        <dbReference type="Proteomes" id="UP000568380"/>
    </source>
</evidence>
<accession>A0A7W8EGT0</accession>
<dbReference type="InterPro" id="IPR027417">
    <property type="entry name" value="P-loop_NTPase"/>
</dbReference>
<keyword evidence="3 5" id="KW-0067">ATP-binding</keyword>
<dbReference type="InterPro" id="IPR003439">
    <property type="entry name" value="ABC_transporter-like_ATP-bd"/>
</dbReference>
<evidence type="ECO:0000256" key="1">
    <source>
        <dbReference type="ARBA" id="ARBA00022448"/>
    </source>
</evidence>
<protein>
    <submittedName>
        <fullName evidence="5">ABC-2 type transport system ATP-binding protein</fullName>
    </submittedName>
</protein>
<dbReference type="InterPro" id="IPR003593">
    <property type="entry name" value="AAA+_ATPase"/>
</dbReference>
<dbReference type="Proteomes" id="UP000568380">
    <property type="component" value="Unassembled WGS sequence"/>
</dbReference>
<evidence type="ECO:0000313" key="5">
    <source>
        <dbReference type="EMBL" id="MBB5078803.1"/>
    </source>
</evidence>
<keyword evidence="6" id="KW-1185">Reference proteome</keyword>
<dbReference type="AlphaFoldDB" id="A0A7W8EGT0"/>
<dbReference type="CDD" id="cd03230">
    <property type="entry name" value="ABC_DR_subfamily_A"/>
    <property type="match status" value="1"/>
</dbReference>
<keyword evidence="2" id="KW-0547">Nucleotide-binding</keyword>
<evidence type="ECO:0000259" key="4">
    <source>
        <dbReference type="PROSITE" id="PS50893"/>
    </source>
</evidence>
<organism evidence="5 6">
    <name type="scientific">Nonomuraea endophytica</name>
    <dbReference type="NCBI Taxonomy" id="714136"/>
    <lineage>
        <taxon>Bacteria</taxon>
        <taxon>Bacillati</taxon>
        <taxon>Actinomycetota</taxon>
        <taxon>Actinomycetes</taxon>
        <taxon>Streptosporangiales</taxon>
        <taxon>Streptosporangiaceae</taxon>
        <taxon>Nonomuraea</taxon>
    </lineage>
</organism>
<dbReference type="InterPro" id="IPR051782">
    <property type="entry name" value="ABC_Transporter_VariousFunc"/>
</dbReference>
<sequence>MRTMELGKRYGRRWALRDCTLTLPDGAFAALVGPNGAGKTTLLSILAGLLRPTTGRAETPDVAFVAQDKPLYRDWTVGELMRLGAAMNPRWSPSRATSMLGALSLEQKAGQLSGGQRTRVALALAVGRQAELILLDEPLADLDPLARLEILEVIGDLPATVVLSSHVLAELTEICDHLILLAEGTVRLSGSFADLLATHDAASPAELVIGQLRKAAS</sequence>
<dbReference type="SMART" id="SM00382">
    <property type="entry name" value="AAA"/>
    <property type="match status" value="1"/>
</dbReference>
<feature type="domain" description="ABC transporter" evidence="4">
    <location>
        <begin position="1"/>
        <end position="208"/>
    </location>
</feature>
<dbReference type="InterPro" id="IPR017871">
    <property type="entry name" value="ABC_transporter-like_CS"/>
</dbReference>